<proteinExistence type="predicted"/>
<evidence type="ECO:0000313" key="2">
    <source>
        <dbReference type="EMBL" id="VDN92358.1"/>
    </source>
</evidence>
<evidence type="ECO:0000256" key="1">
    <source>
        <dbReference type="SAM" id="Phobius"/>
    </source>
</evidence>
<feature type="transmembrane region" description="Helical" evidence="1">
    <location>
        <begin position="28"/>
        <end position="53"/>
    </location>
</feature>
<keyword evidence="3" id="KW-1185">Reference proteome</keyword>
<dbReference type="WBParaSite" id="BPAG_0001121001-mRNA-1">
    <property type="protein sequence ID" value="BPAG_0001121001-mRNA-1"/>
    <property type="gene ID" value="BPAG_0001121001"/>
</dbReference>
<accession>A0A0N4TRE0</accession>
<keyword evidence="1" id="KW-0812">Transmembrane</keyword>
<reference evidence="2 3" key="2">
    <citation type="submission" date="2018-11" db="EMBL/GenBank/DDBJ databases">
        <authorList>
            <consortium name="Pathogen Informatics"/>
        </authorList>
    </citation>
    <scope>NUCLEOTIDE SEQUENCE [LARGE SCALE GENOMIC DNA]</scope>
</reference>
<evidence type="ECO:0000313" key="4">
    <source>
        <dbReference type="WBParaSite" id="BPAG_0001121001-mRNA-1"/>
    </source>
</evidence>
<sequence>MEGEESDVLDSNHFQCFMVIMIQDLKKMLIPLLLSIISFITSLFGLILLAIGYGLNHSTITFLILGLIGLITSMIIWTIRPKLLMTWPKCLKRLFGRERRFSKCNNSEILDRDKAEMIMRNIRGIPYLIQAIQYSMETTYYKTMMAQKNNGSIPTTSVIHTAPKCISVIDSDHEDCCSGSETLISKEQSAIQVVETIEEWIPTGLSSWNNTQLRLSIKSNPDSGINVFPYSEVMPRPSADTMIELIETPAEITPETEEKTIFLERLALKNFEWYYHFATVISELRKNFLCLN</sequence>
<evidence type="ECO:0000313" key="3">
    <source>
        <dbReference type="Proteomes" id="UP000278627"/>
    </source>
</evidence>
<dbReference type="Proteomes" id="UP000278627">
    <property type="component" value="Unassembled WGS sequence"/>
</dbReference>
<protein>
    <submittedName>
        <fullName evidence="4">Transmembrane protein</fullName>
    </submittedName>
</protein>
<dbReference type="AlphaFoldDB" id="A0A0N4TRE0"/>
<feature type="transmembrane region" description="Helical" evidence="1">
    <location>
        <begin position="59"/>
        <end position="79"/>
    </location>
</feature>
<name>A0A0N4TRE0_BRUPA</name>
<gene>
    <name evidence="2" type="ORF">BPAG_LOCUS11172</name>
</gene>
<keyword evidence="1" id="KW-0472">Membrane</keyword>
<reference evidence="4" key="1">
    <citation type="submission" date="2017-02" db="UniProtKB">
        <authorList>
            <consortium name="WormBaseParasite"/>
        </authorList>
    </citation>
    <scope>IDENTIFICATION</scope>
</reference>
<dbReference type="EMBL" id="UZAD01013217">
    <property type="protein sequence ID" value="VDN92358.1"/>
    <property type="molecule type" value="Genomic_DNA"/>
</dbReference>
<keyword evidence="1" id="KW-1133">Transmembrane helix</keyword>
<organism evidence="4">
    <name type="scientific">Brugia pahangi</name>
    <name type="common">Filarial nematode worm</name>
    <dbReference type="NCBI Taxonomy" id="6280"/>
    <lineage>
        <taxon>Eukaryota</taxon>
        <taxon>Metazoa</taxon>
        <taxon>Ecdysozoa</taxon>
        <taxon>Nematoda</taxon>
        <taxon>Chromadorea</taxon>
        <taxon>Rhabditida</taxon>
        <taxon>Spirurina</taxon>
        <taxon>Spiruromorpha</taxon>
        <taxon>Filarioidea</taxon>
        <taxon>Onchocercidae</taxon>
        <taxon>Brugia</taxon>
    </lineage>
</organism>